<name>A0ABW0TZE6_9BACL</name>
<organism evidence="4 5">
    <name type="scientific">Sporosarcina koreensis</name>
    <dbReference type="NCBI Taxonomy" id="334735"/>
    <lineage>
        <taxon>Bacteria</taxon>
        <taxon>Bacillati</taxon>
        <taxon>Bacillota</taxon>
        <taxon>Bacilli</taxon>
        <taxon>Bacillales</taxon>
        <taxon>Caryophanaceae</taxon>
        <taxon>Sporosarcina</taxon>
    </lineage>
</organism>
<keyword evidence="1" id="KW-1133">Transmembrane helix</keyword>
<evidence type="ECO:0000313" key="4">
    <source>
        <dbReference type="EMBL" id="MFC5604377.1"/>
    </source>
</evidence>
<feature type="transmembrane region" description="Helical" evidence="1">
    <location>
        <begin position="349"/>
        <end position="367"/>
    </location>
</feature>
<keyword evidence="1" id="KW-0472">Membrane</keyword>
<dbReference type="EMBL" id="JBHSNP010000028">
    <property type="protein sequence ID" value="MFC5604377.1"/>
    <property type="molecule type" value="Genomic_DNA"/>
</dbReference>
<gene>
    <name evidence="4" type="ORF">ACFPTP_14190</name>
</gene>
<evidence type="ECO:0000256" key="1">
    <source>
        <dbReference type="SAM" id="Phobius"/>
    </source>
</evidence>
<dbReference type="Proteomes" id="UP001596071">
    <property type="component" value="Unassembled WGS sequence"/>
</dbReference>
<dbReference type="PANTHER" id="PTHR37810">
    <property type="entry name" value="IMMUNITY PROTEIN SDPI"/>
    <property type="match status" value="1"/>
</dbReference>
<feature type="transmembrane region" description="Helical" evidence="1">
    <location>
        <begin position="233"/>
        <end position="253"/>
    </location>
</feature>
<evidence type="ECO:0000259" key="3">
    <source>
        <dbReference type="Pfam" id="PF19124"/>
    </source>
</evidence>
<accession>A0ABW0TZE6</accession>
<feature type="transmembrane region" description="Helical" evidence="1">
    <location>
        <begin position="81"/>
        <end position="102"/>
    </location>
</feature>
<keyword evidence="1" id="KW-0812">Transmembrane</keyword>
<dbReference type="InterPro" id="IPR043831">
    <property type="entry name" value="DUF5808"/>
</dbReference>
<feature type="domain" description="DUF1648" evidence="2">
    <location>
        <begin position="147"/>
        <end position="189"/>
    </location>
</feature>
<feature type="transmembrane region" description="Helical" evidence="1">
    <location>
        <begin position="51"/>
        <end position="69"/>
    </location>
</feature>
<dbReference type="PIRSF" id="PIRSF032908">
    <property type="entry name" value="UCP032908"/>
    <property type="match status" value="1"/>
</dbReference>
<sequence>MVLTLFLVIILFLTVMQAAIPYLLKKTIVFGVTIPEGHTDDRTLATYKKTYSATIFLIGIAGLLAYLIWGLGNQLQENQIVFTGLILQFGILLISMGLYLYFHIKTMKRKREHKWGETLKRVRVADLTSRSNDEMLPNLMFALPMVITLGLIGYSATQYGAMPEMIPTHWGPNGQPDAFTKKNPFSIIASLLILLIIQGMMLAINASTKKSGVKLNAARRSTSRFQQLSFRKYTSWLLFLTSISMTVLFGFLQLTTIHGDLGGPILMMVMPLGFLFIILLATAVYAFKVGQGGSRVQLEMDEEPIDGVTDYDDDDYWKAGVFYVNKNDPSIFVEKRFGVGWTLNFGNPIGYFIILGPLIIILAISFLL</sequence>
<dbReference type="InterPro" id="IPR012867">
    <property type="entry name" value="DUF1648"/>
</dbReference>
<proteinExistence type="predicted"/>
<keyword evidence="5" id="KW-1185">Reference proteome</keyword>
<protein>
    <submittedName>
        <fullName evidence="4">DUF1648 domain-containing protein</fullName>
    </submittedName>
</protein>
<dbReference type="Pfam" id="PF07853">
    <property type="entry name" value="DUF1648"/>
    <property type="match status" value="1"/>
</dbReference>
<evidence type="ECO:0000259" key="2">
    <source>
        <dbReference type="Pfam" id="PF07853"/>
    </source>
</evidence>
<evidence type="ECO:0000313" key="5">
    <source>
        <dbReference type="Proteomes" id="UP001596071"/>
    </source>
</evidence>
<dbReference type="PANTHER" id="PTHR37810:SF9">
    <property type="entry name" value="MEMBRANE PROTEIN"/>
    <property type="match status" value="1"/>
</dbReference>
<dbReference type="Pfam" id="PF19124">
    <property type="entry name" value="DUF5808"/>
    <property type="match status" value="1"/>
</dbReference>
<feature type="transmembrane region" description="Helical" evidence="1">
    <location>
        <begin position="185"/>
        <end position="204"/>
    </location>
</feature>
<dbReference type="InterPro" id="IPR014574">
    <property type="entry name" value="UCP032908"/>
</dbReference>
<reference evidence="5" key="1">
    <citation type="journal article" date="2019" name="Int. J. Syst. Evol. Microbiol.">
        <title>The Global Catalogue of Microorganisms (GCM) 10K type strain sequencing project: providing services to taxonomists for standard genome sequencing and annotation.</title>
        <authorList>
            <consortium name="The Broad Institute Genomics Platform"/>
            <consortium name="The Broad Institute Genome Sequencing Center for Infectious Disease"/>
            <person name="Wu L."/>
            <person name="Ma J."/>
        </authorList>
    </citation>
    <scope>NUCLEOTIDE SEQUENCE [LARGE SCALE GENOMIC DNA]</scope>
    <source>
        <strain evidence="5">KACC 11299</strain>
    </source>
</reference>
<feature type="transmembrane region" description="Helical" evidence="1">
    <location>
        <begin position="139"/>
        <end position="157"/>
    </location>
</feature>
<feature type="domain" description="DUF5808" evidence="3">
    <location>
        <begin position="326"/>
        <end position="351"/>
    </location>
</feature>
<comment type="caution">
    <text evidence="4">The sequence shown here is derived from an EMBL/GenBank/DDBJ whole genome shotgun (WGS) entry which is preliminary data.</text>
</comment>
<dbReference type="RefSeq" id="WP_381446097.1">
    <property type="nucleotide sequence ID" value="NZ_JBHSNP010000028.1"/>
</dbReference>
<feature type="transmembrane region" description="Helical" evidence="1">
    <location>
        <begin position="265"/>
        <end position="287"/>
    </location>
</feature>
<feature type="transmembrane region" description="Helical" evidence="1">
    <location>
        <begin position="6"/>
        <end position="24"/>
    </location>
</feature>